<dbReference type="PANTHER" id="PTHR43421">
    <property type="entry name" value="METALLOPROTEASE PMBA"/>
    <property type="match status" value="1"/>
</dbReference>
<dbReference type="InterPro" id="IPR047657">
    <property type="entry name" value="PmbA"/>
</dbReference>
<feature type="domain" description="Metalloprotease TldD/E N-terminal" evidence="1">
    <location>
        <begin position="27"/>
        <end position="90"/>
    </location>
</feature>
<accession>X0Y5R4</accession>
<dbReference type="GO" id="GO:0005829">
    <property type="term" value="C:cytosol"/>
    <property type="evidence" value="ECO:0007669"/>
    <property type="project" value="TreeGrafter"/>
</dbReference>
<dbReference type="InterPro" id="IPR036059">
    <property type="entry name" value="TldD/PmbA_sf"/>
</dbReference>
<reference evidence="2" key="1">
    <citation type="journal article" date="2014" name="Front. Microbiol.">
        <title>High frequency of phylogenetically diverse reductive dehalogenase-homologous genes in deep subseafloor sedimentary metagenomes.</title>
        <authorList>
            <person name="Kawai M."/>
            <person name="Futagami T."/>
            <person name="Toyoda A."/>
            <person name="Takaki Y."/>
            <person name="Nishi S."/>
            <person name="Hori S."/>
            <person name="Arai W."/>
            <person name="Tsubouchi T."/>
            <person name="Morono Y."/>
            <person name="Uchiyama I."/>
            <person name="Ito T."/>
            <person name="Fujiyama A."/>
            <person name="Inagaki F."/>
            <person name="Takami H."/>
        </authorList>
    </citation>
    <scope>NUCLEOTIDE SEQUENCE</scope>
    <source>
        <strain evidence="2">Expedition CK06-06</strain>
    </source>
</reference>
<dbReference type="EMBL" id="BARS01056065">
    <property type="protein sequence ID" value="GAG51279.1"/>
    <property type="molecule type" value="Genomic_DNA"/>
</dbReference>
<feature type="non-terminal residue" evidence="2">
    <location>
        <position position="132"/>
    </location>
</feature>
<dbReference type="InterPro" id="IPR002510">
    <property type="entry name" value="Metalloprtase-TldD/E_N"/>
</dbReference>
<gene>
    <name evidence="2" type="ORF">S01H1_82663</name>
</gene>
<dbReference type="InterPro" id="IPR035068">
    <property type="entry name" value="TldD/PmbA_N"/>
</dbReference>
<comment type="caution">
    <text evidence="2">The sequence shown here is derived from an EMBL/GenBank/DDBJ whole genome shotgun (WGS) entry which is preliminary data.</text>
</comment>
<dbReference type="GO" id="GO:0006508">
    <property type="term" value="P:proteolysis"/>
    <property type="evidence" value="ECO:0007669"/>
    <property type="project" value="InterPro"/>
</dbReference>
<name>X0Y5R4_9ZZZZ</name>
<evidence type="ECO:0000259" key="1">
    <source>
        <dbReference type="Pfam" id="PF01523"/>
    </source>
</evidence>
<organism evidence="2">
    <name type="scientific">marine sediment metagenome</name>
    <dbReference type="NCBI Taxonomy" id="412755"/>
    <lineage>
        <taxon>unclassified sequences</taxon>
        <taxon>metagenomes</taxon>
        <taxon>ecological metagenomes</taxon>
    </lineage>
</organism>
<dbReference type="Gene3D" id="3.30.2290.10">
    <property type="entry name" value="PmbA/TldD superfamily"/>
    <property type="match status" value="1"/>
</dbReference>
<dbReference type="SUPFAM" id="SSF111283">
    <property type="entry name" value="Putative modulator of DNA gyrase, PmbA/TldD"/>
    <property type="match status" value="1"/>
</dbReference>
<protein>
    <recommendedName>
        <fullName evidence="1">Metalloprotease TldD/E N-terminal domain-containing protein</fullName>
    </recommendedName>
</protein>
<dbReference type="GO" id="GO:0008237">
    <property type="term" value="F:metallopeptidase activity"/>
    <property type="evidence" value="ECO:0007669"/>
    <property type="project" value="InterPro"/>
</dbReference>
<evidence type="ECO:0000313" key="2">
    <source>
        <dbReference type="EMBL" id="GAG51279.1"/>
    </source>
</evidence>
<sequence>MKAAAREKRLLEIGRKVVKTSRADETEVLLSEGREFLTRFSRNRIHQNVGTEEVWAVVRLVNGKRVGVASASSLAAEALETAVASALAIAEASEPDSNWPGLPKPRPVKAVAVYDAETAEASADARADFAAE</sequence>
<dbReference type="Pfam" id="PF01523">
    <property type="entry name" value="PmbA_TldD_1st"/>
    <property type="match status" value="1"/>
</dbReference>
<proteinExistence type="predicted"/>
<dbReference type="PANTHER" id="PTHR43421:SF1">
    <property type="entry name" value="METALLOPROTEASE PMBA"/>
    <property type="match status" value="1"/>
</dbReference>
<dbReference type="AlphaFoldDB" id="X0Y5R4"/>